<dbReference type="SUPFAM" id="SSF52172">
    <property type="entry name" value="CheY-like"/>
    <property type="match status" value="1"/>
</dbReference>
<evidence type="ECO:0000256" key="1">
    <source>
        <dbReference type="PROSITE-ProRule" id="PRU00169"/>
    </source>
</evidence>
<proteinExistence type="predicted"/>
<organism evidence="3 4">
    <name type="scientific">Chthoniobacter flavus Ellin428</name>
    <dbReference type="NCBI Taxonomy" id="497964"/>
    <lineage>
        <taxon>Bacteria</taxon>
        <taxon>Pseudomonadati</taxon>
        <taxon>Verrucomicrobiota</taxon>
        <taxon>Spartobacteria</taxon>
        <taxon>Chthoniobacterales</taxon>
        <taxon>Chthoniobacteraceae</taxon>
        <taxon>Chthoniobacter</taxon>
    </lineage>
</organism>
<accession>B4D1X1</accession>
<feature type="modified residue" description="4-aspartylphosphate" evidence="1">
    <location>
        <position position="67"/>
    </location>
</feature>
<dbReference type="PANTHER" id="PTHR44520:SF2">
    <property type="entry name" value="RESPONSE REGULATOR RCP1"/>
    <property type="match status" value="1"/>
</dbReference>
<dbReference type="AlphaFoldDB" id="B4D1X1"/>
<keyword evidence="4" id="KW-1185">Reference proteome</keyword>
<dbReference type="CDD" id="cd17557">
    <property type="entry name" value="REC_Rcp-like"/>
    <property type="match status" value="1"/>
</dbReference>
<dbReference type="InParanoid" id="B4D1X1"/>
<dbReference type="PROSITE" id="PS50110">
    <property type="entry name" value="RESPONSE_REGULATORY"/>
    <property type="match status" value="1"/>
</dbReference>
<feature type="domain" description="Response regulatory" evidence="2">
    <location>
        <begin position="7"/>
        <end position="134"/>
    </location>
</feature>
<dbReference type="InterPro" id="IPR001789">
    <property type="entry name" value="Sig_transdc_resp-reg_receiver"/>
</dbReference>
<evidence type="ECO:0000313" key="4">
    <source>
        <dbReference type="Proteomes" id="UP000005824"/>
    </source>
</evidence>
<dbReference type="Gene3D" id="3.40.50.2300">
    <property type="match status" value="1"/>
</dbReference>
<keyword evidence="1" id="KW-0597">Phosphoprotein</keyword>
<dbReference type="Pfam" id="PF00072">
    <property type="entry name" value="Response_reg"/>
    <property type="match status" value="1"/>
</dbReference>
<dbReference type="eggNOG" id="COG0784">
    <property type="taxonomic scope" value="Bacteria"/>
</dbReference>
<gene>
    <name evidence="3" type="ORF">CfE428DRAFT_2909</name>
</gene>
<dbReference type="STRING" id="497964.CfE428DRAFT_2909"/>
<dbReference type="PANTHER" id="PTHR44520">
    <property type="entry name" value="RESPONSE REGULATOR RCP1-RELATED"/>
    <property type="match status" value="1"/>
</dbReference>
<sequence length="148" mass="16692">MTTQPVTILLAEDDDGHAQLVQRNLERAGLLNGFLRVHDGQELLDCLATRGDSHQQTLADELVILLDINMPRIDGVEALRQIKANTNTHRIPVIMLTTTDDPREIDRCYELGCNVYITKPVDYEGFIDAIRRLGLFLQIVQRPRNSGS</sequence>
<evidence type="ECO:0000313" key="3">
    <source>
        <dbReference type="EMBL" id="EDY19733.1"/>
    </source>
</evidence>
<dbReference type="InterPro" id="IPR052893">
    <property type="entry name" value="TCS_response_regulator"/>
</dbReference>
<reference evidence="3 4" key="1">
    <citation type="journal article" date="2011" name="J. Bacteriol.">
        <title>Genome sequence of Chthoniobacter flavus Ellin428, an aerobic heterotrophic soil bacterium.</title>
        <authorList>
            <person name="Kant R."/>
            <person name="van Passel M.W."/>
            <person name="Palva A."/>
            <person name="Lucas S."/>
            <person name="Lapidus A."/>
            <person name="Glavina Del Rio T."/>
            <person name="Dalin E."/>
            <person name="Tice H."/>
            <person name="Bruce D."/>
            <person name="Goodwin L."/>
            <person name="Pitluck S."/>
            <person name="Larimer F.W."/>
            <person name="Land M.L."/>
            <person name="Hauser L."/>
            <person name="Sangwan P."/>
            <person name="de Vos W.M."/>
            <person name="Janssen P.H."/>
            <person name="Smidt H."/>
        </authorList>
    </citation>
    <scope>NUCLEOTIDE SEQUENCE [LARGE SCALE GENOMIC DNA]</scope>
    <source>
        <strain evidence="3 4">Ellin428</strain>
    </source>
</reference>
<dbReference type="InterPro" id="IPR011006">
    <property type="entry name" value="CheY-like_superfamily"/>
</dbReference>
<dbReference type="GO" id="GO:0000160">
    <property type="term" value="P:phosphorelay signal transduction system"/>
    <property type="evidence" value="ECO:0007669"/>
    <property type="project" value="InterPro"/>
</dbReference>
<protein>
    <submittedName>
        <fullName evidence="3">Response regulator receiver protein</fullName>
    </submittedName>
</protein>
<evidence type="ECO:0000259" key="2">
    <source>
        <dbReference type="PROSITE" id="PS50110"/>
    </source>
</evidence>
<dbReference type="Proteomes" id="UP000005824">
    <property type="component" value="Unassembled WGS sequence"/>
</dbReference>
<dbReference type="SMART" id="SM00448">
    <property type="entry name" value="REC"/>
    <property type="match status" value="1"/>
</dbReference>
<name>B4D1X1_9BACT</name>
<comment type="caution">
    <text evidence="3">The sequence shown here is derived from an EMBL/GenBank/DDBJ whole genome shotgun (WGS) entry which is preliminary data.</text>
</comment>
<dbReference type="RefSeq" id="WP_006980234.1">
    <property type="nucleotide sequence ID" value="NZ_ABVL01000007.1"/>
</dbReference>
<dbReference type="EMBL" id="ABVL01000007">
    <property type="protein sequence ID" value="EDY19733.1"/>
    <property type="molecule type" value="Genomic_DNA"/>
</dbReference>